<dbReference type="RefSeq" id="WP_062220359.1">
    <property type="nucleotide sequence ID" value="NZ_CP012023.1"/>
</dbReference>
<dbReference type="Proteomes" id="UP000064920">
    <property type="component" value="Chromosome"/>
</dbReference>
<name>A0A0P0AF19_9RHOB</name>
<dbReference type="GO" id="GO:0006099">
    <property type="term" value="P:tricarboxylic acid cycle"/>
    <property type="evidence" value="ECO:0007669"/>
    <property type="project" value="UniProtKB-UniPathway"/>
</dbReference>
<keyword evidence="13" id="KW-1133">Transmembrane helix</keyword>
<dbReference type="OrthoDB" id="9809280at2"/>
<organism evidence="16 17">
    <name type="scientific">Celeribacter marinus</name>
    <dbReference type="NCBI Taxonomy" id="1397108"/>
    <lineage>
        <taxon>Bacteria</taxon>
        <taxon>Pseudomonadati</taxon>
        <taxon>Pseudomonadota</taxon>
        <taxon>Alphaproteobacteria</taxon>
        <taxon>Rhodobacterales</taxon>
        <taxon>Roseobacteraceae</taxon>
        <taxon>Celeribacter</taxon>
    </lineage>
</organism>
<keyword evidence="7" id="KW-0813">Transport</keyword>
<evidence type="ECO:0000256" key="10">
    <source>
        <dbReference type="ARBA" id="ARBA00022692"/>
    </source>
</evidence>
<sequence length="123" mass="13265">MAFLTDRKKAEGLGAAGHGAEHHWFMIVSSIGLLILVPLFIFTVGSAIGDSYEDVTAYYARPFPAIVAGLTLVVGFVHFMRGAQVLIEDYVGGLKRKLTIIAVNMFSYALMATGLFALVKLAL</sequence>
<dbReference type="AlphaFoldDB" id="A0A0P0AF19"/>
<evidence type="ECO:0000256" key="7">
    <source>
        <dbReference type="ARBA" id="ARBA00022448"/>
    </source>
</evidence>
<evidence type="ECO:0000256" key="3">
    <source>
        <dbReference type="ARBA" id="ARBA00004141"/>
    </source>
</evidence>
<keyword evidence="9" id="KW-0349">Heme</keyword>
<evidence type="ECO:0000256" key="12">
    <source>
        <dbReference type="ARBA" id="ARBA00022982"/>
    </source>
</evidence>
<dbReference type="UniPathway" id="UPA00223"/>
<evidence type="ECO:0000256" key="4">
    <source>
        <dbReference type="ARBA" id="ARBA00005163"/>
    </source>
</evidence>
<protein>
    <recommendedName>
        <fullName evidence="6">Succinate dehydrogenase hydrophobic membrane anchor subunit</fullName>
    </recommendedName>
</protein>
<evidence type="ECO:0000256" key="11">
    <source>
        <dbReference type="ARBA" id="ARBA00022723"/>
    </source>
</evidence>
<dbReference type="GO" id="GO:0046872">
    <property type="term" value="F:metal ion binding"/>
    <property type="evidence" value="ECO:0007669"/>
    <property type="project" value="UniProtKB-KW"/>
</dbReference>
<dbReference type="SUPFAM" id="SSF81343">
    <property type="entry name" value="Fumarate reductase respiratory complex transmembrane subunits"/>
    <property type="match status" value="1"/>
</dbReference>
<keyword evidence="8" id="KW-0816">Tricarboxylic acid cycle</keyword>
<comment type="subunit">
    <text evidence="5">Part of an enzyme complex containing four subunits: a flavoprotein, an iron-sulfur protein, plus two membrane-anchoring proteins, SdhC and SdhD.</text>
</comment>
<comment type="subcellular location">
    <subcellularLocation>
        <location evidence="3">Membrane</location>
        <topology evidence="3">Multi-pass membrane protein</topology>
    </subcellularLocation>
</comment>
<evidence type="ECO:0000256" key="9">
    <source>
        <dbReference type="ARBA" id="ARBA00022617"/>
    </source>
</evidence>
<comment type="function">
    <text evidence="2">Membrane-anchoring subunit of succinate dehydrogenase (SDH).</text>
</comment>
<evidence type="ECO:0000313" key="16">
    <source>
        <dbReference type="EMBL" id="ALI56962.1"/>
    </source>
</evidence>
<gene>
    <name evidence="16" type="ORF">IMCC12053_3015</name>
</gene>
<evidence type="ECO:0000256" key="5">
    <source>
        <dbReference type="ARBA" id="ARBA00011558"/>
    </source>
</evidence>
<evidence type="ECO:0000313" key="17">
    <source>
        <dbReference type="Proteomes" id="UP000064920"/>
    </source>
</evidence>
<keyword evidence="11" id="KW-0479">Metal-binding</keyword>
<comment type="cofactor">
    <cofactor evidence="1">
        <name>heme</name>
        <dbReference type="ChEBI" id="CHEBI:30413"/>
    </cofactor>
</comment>
<reference evidence="16 17" key="1">
    <citation type="submission" date="2015-05" db="EMBL/GenBank/DDBJ databases">
        <authorList>
            <person name="Wang D.B."/>
            <person name="Wang M."/>
        </authorList>
    </citation>
    <scope>NUCLEOTIDE SEQUENCE [LARGE SCALE GENOMIC DNA]</scope>
    <source>
        <strain evidence="16 17">IMCC 12053</strain>
    </source>
</reference>
<dbReference type="NCBIfam" id="TIGR02968">
    <property type="entry name" value="succ_dehyd_anc"/>
    <property type="match status" value="1"/>
</dbReference>
<evidence type="ECO:0000256" key="6">
    <source>
        <dbReference type="ARBA" id="ARBA00019425"/>
    </source>
</evidence>
<comment type="pathway">
    <text evidence="4">Carbohydrate metabolism; tricarboxylic acid cycle.</text>
</comment>
<evidence type="ECO:0000256" key="14">
    <source>
        <dbReference type="ARBA" id="ARBA00023004"/>
    </source>
</evidence>
<proteinExistence type="predicted"/>
<keyword evidence="14" id="KW-0408">Iron</keyword>
<accession>A0A0P0AF19</accession>
<dbReference type="GO" id="GO:0020037">
    <property type="term" value="F:heme binding"/>
    <property type="evidence" value="ECO:0007669"/>
    <property type="project" value="InterPro"/>
</dbReference>
<dbReference type="KEGG" id="cmar:IMCC12053_3015"/>
<evidence type="ECO:0000256" key="13">
    <source>
        <dbReference type="ARBA" id="ARBA00022989"/>
    </source>
</evidence>
<evidence type="ECO:0000256" key="2">
    <source>
        <dbReference type="ARBA" id="ARBA00004050"/>
    </source>
</evidence>
<keyword evidence="15" id="KW-0472">Membrane</keyword>
<dbReference type="PATRIC" id="fig|1397108.4.peg.3098"/>
<dbReference type="GO" id="GO:0016020">
    <property type="term" value="C:membrane"/>
    <property type="evidence" value="ECO:0007669"/>
    <property type="project" value="UniProtKB-SubCell"/>
</dbReference>
<dbReference type="InterPro" id="IPR000701">
    <property type="entry name" value="SuccDH_FuR_B_TM-su"/>
</dbReference>
<keyword evidence="17" id="KW-1185">Reference proteome</keyword>
<dbReference type="Pfam" id="PF01127">
    <property type="entry name" value="Sdh_cyt"/>
    <property type="match status" value="1"/>
</dbReference>
<evidence type="ECO:0000256" key="8">
    <source>
        <dbReference type="ARBA" id="ARBA00022532"/>
    </source>
</evidence>
<evidence type="ECO:0000256" key="1">
    <source>
        <dbReference type="ARBA" id="ARBA00001971"/>
    </source>
</evidence>
<dbReference type="InterPro" id="IPR014312">
    <property type="entry name" value="Succ_DH_anchor"/>
</dbReference>
<keyword evidence="12" id="KW-0249">Electron transport</keyword>
<dbReference type="EMBL" id="CP012023">
    <property type="protein sequence ID" value="ALI56962.1"/>
    <property type="molecule type" value="Genomic_DNA"/>
</dbReference>
<evidence type="ECO:0000256" key="15">
    <source>
        <dbReference type="ARBA" id="ARBA00023136"/>
    </source>
</evidence>
<dbReference type="Gene3D" id="1.20.1300.10">
    <property type="entry name" value="Fumarate reductase/succinate dehydrogenase, transmembrane subunit"/>
    <property type="match status" value="1"/>
</dbReference>
<dbReference type="CDD" id="cd03495">
    <property type="entry name" value="SQR_TypeC_SdhD_like"/>
    <property type="match status" value="1"/>
</dbReference>
<keyword evidence="10" id="KW-0812">Transmembrane</keyword>
<dbReference type="STRING" id="1397108.IMCC12053_3015"/>
<dbReference type="InterPro" id="IPR034804">
    <property type="entry name" value="SQR/QFR_C/D"/>
</dbReference>